<evidence type="ECO:0000256" key="1">
    <source>
        <dbReference type="ARBA" id="ARBA00022630"/>
    </source>
</evidence>
<dbReference type="AlphaFoldDB" id="A0A261XV16"/>
<comment type="caution">
    <text evidence="6">The sequence shown here is derived from an EMBL/GenBank/DDBJ whole genome shotgun (WGS) entry which is preliminary data.</text>
</comment>
<evidence type="ECO:0000256" key="3">
    <source>
        <dbReference type="ARBA" id="ARBA00023002"/>
    </source>
</evidence>
<dbReference type="Proteomes" id="UP000242875">
    <property type="component" value="Unassembled WGS sequence"/>
</dbReference>
<gene>
    <name evidence="6" type="ORF">BZG36_05491</name>
</gene>
<dbReference type="Pfam" id="PF01494">
    <property type="entry name" value="FAD_binding_3"/>
    <property type="match status" value="2"/>
</dbReference>
<evidence type="ECO:0000259" key="5">
    <source>
        <dbReference type="Pfam" id="PF01494"/>
    </source>
</evidence>
<sequence length="407" mass="44474">MPETNSKSYSVAIVGAGLSGLCLAQGLLGANVNVHVYERDATPHARRQGYRITVDKDGLSALKDCLPDQFFQVVLATASSTSEVGHFRFTNERLQDIFTLTFKPNPNDEVGLRPRQVDRQMLRAILLSGLEGRVHFGKHVVGIETDNDGSTLLFADGSKCYASVVVGADGVNSPIRHHLLPNCPPLDLNATAIYGRTQLRPDETLLPEQLEGTGVLALGTSPGDAFFFTTMLFQESPSVAFSHLPNKQPPPIETNYIMWAIICPQAHGISDSLSQEALHRIALDACQAYHPVLVHFVESADKASRVTLVGDAVHVMPPFGAYGGNTALKDAALLGQKLQAAIAQNKSLEDAIGEYQREMVEYAFAQVDKATSMMERLGMRNPIMRWVMLRVIPWIKRVIGSSLVLDE</sequence>
<dbReference type="GO" id="GO:0071949">
    <property type="term" value="F:FAD binding"/>
    <property type="evidence" value="ECO:0007669"/>
    <property type="project" value="InterPro"/>
</dbReference>
<name>A0A261XV16_9FUNG</name>
<keyword evidence="4" id="KW-0503">Monooxygenase</keyword>
<keyword evidence="7" id="KW-1185">Reference proteome</keyword>
<keyword evidence="1" id="KW-0285">Flavoprotein</keyword>
<dbReference type="Gene3D" id="3.50.50.60">
    <property type="entry name" value="FAD/NAD(P)-binding domain"/>
    <property type="match status" value="1"/>
</dbReference>
<dbReference type="PRINTS" id="PR00420">
    <property type="entry name" value="RNGMNOXGNASE"/>
</dbReference>
<keyword evidence="2" id="KW-0274">FAD</keyword>
<dbReference type="PANTHER" id="PTHR47178">
    <property type="entry name" value="MONOOXYGENASE, FAD-BINDING"/>
    <property type="match status" value="1"/>
</dbReference>
<proteinExistence type="predicted"/>
<organism evidence="6 7">
    <name type="scientific">Bifiguratus adelaidae</name>
    <dbReference type="NCBI Taxonomy" id="1938954"/>
    <lineage>
        <taxon>Eukaryota</taxon>
        <taxon>Fungi</taxon>
        <taxon>Fungi incertae sedis</taxon>
        <taxon>Mucoromycota</taxon>
        <taxon>Mucoromycotina</taxon>
        <taxon>Endogonomycetes</taxon>
        <taxon>Endogonales</taxon>
        <taxon>Endogonales incertae sedis</taxon>
        <taxon>Bifiguratus</taxon>
    </lineage>
</organism>
<dbReference type="OrthoDB" id="655030at2759"/>
<dbReference type="EMBL" id="MVBO01000178">
    <property type="protein sequence ID" value="OZJ02191.1"/>
    <property type="molecule type" value="Genomic_DNA"/>
</dbReference>
<accession>A0A261XV16</accession>
<evidence type="ECO:0000256" key="4">
    <source>
        <dbReference type="ARBA" id="ARBA00023033"/>
    </source>
</evidence>
<dbReference type="InterPro" id="IPR002938">
    <property type="entry name" value="FAD-bd"/>
</dbReference>
<dbReference type="InterPro" id="IPR036188">
    <property type="entry name" value="FAD/NAD-bd_sf"/>
</dbReference>
<evidence type="ECO:0000256" key="2">
    <source>
        <dbReference type="ARBA" id="ARBA00022827"/>
    </source>
</evidence>
<feature type="domain" description="FAD-binding" evidence="5">
    <location>
        <begin position="302"/>
        <end position="363"/>
    </location>
</feature>
<evidence type="ECO:0000313" key="6">
    <source>
        <dbReference type="EMBL" id="OZJ02191.1"/>
    </source>
</evidence>
<dbReference type="GO" id="GO:0004497">
    <property type="term" value="F:monooxygenase activity"/>
    <property type="evidence" value="ECO:0007669"/>
    <property type="project" value="UniProtKB-KW"/>
</dbReference>
<feature type="domain" description="FAD-binding" evidence="5">
    <location>
        <begin position="9"/>
        <end position="179"/>
    </location>
</feature>
<protein>
    <recommendedName>
        <fullName evidence="5">FAD-binding domain-containing protein</fullName>
    </recommendedName>
</protein>
<evidence type="ECO:0000313" key="7">
    <source>
        <dbReference type="Proteomes" id="UP000242875"/>
    </source>
</evidence>
<dbReference type="PANTHER" id="PTHR47178:SF6">
    <property type="entry name" value="FAD-BINDING DOMAIN-CONTAINING PROTEIN"/>
    <property type="match status" value="1"/>
</dbReference>
<keyword evidence="3" id="KW-0560">Oxidoreductase</keyword>
<dbReference type="SUPFAM" id="SSF51905">
    <property type="entry name" value="FAD/NAD(P)-binding domain"/>
    <property type="match status" value="1"/>
</dbReference>
<reference evidence="6 7" key="1">
    <citation type="journal article" date="2017" name="Mycologia">
        <title>Bifiguratus adelaidae, gen. et sp. nov., a new member of Mucoromycotina in endophytic and soil-dwelling habitats.</title>
        <authorList>
            <person name="Torres-Cruz T.J."/>
            <person name="Billingsley Tobias T.L."/>
            <person name="Almatruk M."/>
            <person name="Hesse C."/>
            <person name="Kuske C.R."/>
            <person name="Desiro A."/>
            <person name="Benucci G.M."/>
            <person name="Bonito G."/>
            <person name="Stajich J.E."/>
            <person name="Dunlap C."/>
            <person name="Arnold A.E."/>
            <person name="Porras-Alfaro A."/>
        </authorList>
    </citation>
    <scope>NUCLEOTIDE SEQUENCE [LARGE SCALE GENOMIC DNA]</scope>
    <source>
        <strain evidence="6 7">AZ0501</strain>
    </source>
</reference>